<keyword evidence="4 9" id="KW-0808">Transferase</keyword>
<keyword evidence="9" id="KW-0414">Isoprene biosynthesis</keyword>
<evidence type="ECO:0000256" key="10">
    <source>
        <dbReference type="SAM" id="MobiDB-lite"/>
    </source>
</evidence>
<evidence type="ECO:0000256" key="3">
    <source>
        <dbReference type="ARBA" id="ARBA00017473"/>
    </source>
</evidence>
<keyword evidence="7 9" id="KW-0067">ATP-binding</keyword>
<feature type="region of interest" description="Disordered" evidence="10">
    <location>
        <begin position="201"/>
        <end position="233"/>
    </location>
</feature>
<name>A0A179B547_9ACTO</name>
<feature type="domain" description="GHMP kinase C-terminal" evidence="12">
    <location>
        <begin position="238"/>
        <end position="305"/>
    </location>
</feature>
<evidence type="ECO:0000256" key="5">
    <source>
        <dbReference type="ARBA" id="ARBA00022741"/>
    </source>
</evidence>
<evidence type="ECO:0000256" key="6">
    <source>
        <dbReference type="ARBA" id="ARBA00022777"/>
    </source>
</evidence>
<sequence>MQEVRVVTPSKVNLALRVGSARPDGFHPLDTVFEALDVHDEVIVRRSDSLSLRMEGEGADALPEDSTNLAFRAARALRERFGAPGLGAEMTVRKAIPVAGGMAGGSADAAGALVALNALWGLGLSCADLMSLGSELGSDVPFCIMGGIAHGTGRGEILAPVYPGRGHAWVLLTNPVGLSTPAVFREFDRIAESAEGAGAVAREAAETERPGSVAAGVAGPGRAAEADVAENPASTRELREAVARGDLQATAALMANDLQAPAFSLRPDLEDVVERASRFGATAILSGSGPTVALLAFDPAHADRLGMRAAIEFPKLRAVRANGPAAGACVAEAK</sequence>
<keyword evidence="5 9" id="KW-0547">Nucleotide-binding</keyword>
<dbReference type="NCBIfam" id="TIGR00154">
    <property type="entry name" value="ispE"/>
    <property type="match status" value="1"/>
</dbReference>
<evidence type="ECO:0000256" key="8">
    <source>
        <dbReference type="ARBA" id="ARBA00032554"/>
    </source>
</evidence>
<comment type="caution">
    <text evidence="13">The sequence shown here is derived from an EMBL/GenBank/DDBJ whole genome shotgun (WGS) entry which is preliminary data.</text>
</comment>
<dbReference type="InterPro" id="IPR006204">
    <property type="entry name" value="GHMP_kinase_N_dom"/>
</dbReference>
<dbReference type="AlphaFoldDB" id="A0A179B547"/>
<comment type="similarity">
    <text evidence="1 9">Belongs to the GHMP kinase family. IspE subfamily.</text>
</comment>
<evidence type="ECO:0000313" key="13">
    <source>
        <dbReference type="EMBL" id="OAP86363.1"/>
    </source>
</evidence>
<comment type="catalytic activity">
    <reaction evidence="9">
        <text>4-CDP-2-C-methyl-D-erythritol + ATP = 4-CDP-2-C-methyl-D-erythritol 2-phosphate + ADP + H(+)</text>
        <dbReference type="Rhea" id="RHEA:18437"/>
        <dbReference type="ChEBI" id="CHEBI:15378"/>
        <dbReference type="ChEBI" id="CHEBI:30616"/>
        <dbReference type="ChEBI" id="CHEBI:57823"/>
        <dbReference type="ChEBI" id="CHEBI:57919"/>
        <dbReference type="ChEBI" id="CHEBI:456216"/>
        <dbReference type="EC" id="2.7.1.148"/>
    </reaction>
</comment>
<evidence type="ECO:0000313" key="14">
    <source>
        <dbReference type="Proteomes" id="UP000078368"/>
    </source>
</evidence>
<dbReference type="GO" id="GO:0005524">
    <property type="term" value="F:ATP binding"/>
    <property type="evidence" value="ECO:0007669"/>
    <property type="project" value="UniProtKB-UniRule"/>
</dbReference>
<dbReference type="PANTHER" id="PTHR43527">
    <property type="entry name" value="4-DIPHOSPHOCYTIDYL-2-C-METHYL-D-ERYTHRITOL KINASE, CHLOROPLASTIC"/>
    <property type="match status" value="1"/>
</dbReference>
<dbReference type="NCBIfam" id="NF002870">
    <property type="entry name" value="PRK03188.1"/>
    <property type="match status" value="1"/>
</dbReference>
<accession>A0A179B547</accession>
<proteinExistence type="inferred from homology"/>
<organism evidence="13 14">
    <name type="scientific">Peptidiphaga gingivicola</name>
    <dbReference type="NCBI Taxonomy" id="2741497"/>
    <lineage>
        <taxon>Bacteria</taxon>
        <taxon>Bacillati</taxon>
        <taxon>Actinomycetota</taxon>
        <taxon>Actinomycetes</taxon>
        <taxon>Actinomycetales</taxon>
        <taxon>Actinomycetaceae</taxon>
        <taxon>Peptidiphaga</taxon>
    </lineage>
</organism>
<dbReference type="SUPFAM" id="SSF54211">
    <property type="entry name" value="Ribosomal protein S5 domain 2-like"/>
    <property type="match status" value="1"/>
</dbReference>
<feature type="active site" evidence="9">
    <location>
        <position position="139"/>
    </location>
</feature>
<dbReference type="PIRSF" id="PIRSF010376">
    <property type="entry name" value="IspE"/>
    <property type="match status" value="1"/>
</dbReference>
<dbReference type="Pfam" id="PF00288">
    <property type="entry name" value="GHMP_kinases_N"/>
    <property type="match status" value="1"/>
</dbReference>
<dbReference type="GO" id="GO:0019288">
    <property type="term" value="P:isopentenyl diphosphate biosynthetic process, methylerythritol 4-phosphate pathway"/>
    <property type="evidence" value="ECO:0007669"/>
    <property type="project" value="UniProtKB-UniRule"/>
</dbReference>
<dbReference type="InterPro" id="IPR014721">
    <property type="entry name" value="Ribsml_uS5_D2-typ_fold_subgr"/>
</dbReference>
<evidence type="ECO:0000256" key="4">
    <source>
        <dbReference type="ARBA" id="ARBA00022679"/>
    </source>
</evidence>
<dbReference type="SUPFAM" id="SSF55060">
    <property type="entry name" value="GHMP Kinase, C-terminal domain"/>
    <property type="match status" value="1"/>
</dbReference>
<comment type="pathway">
    <text evidence="9">Isoprenoid biosynthesis; isopentenyl diphosphate biosynthesis via DXP pathway; isopentenyl diphosphate from 1-deoxy-D-xylulose 5-phosphate: step 3/6.</text>
</comment>
<dbReference type="InterPro" id="IPR020568">
    <property type="entry name" value="Ribosomal_Su5_D2-typ_SF"/>
</dbReference>
<evidence type="ECO:0000256" key="9">
    <source>
        <dbReference type="HAMAP-Rule" id="MF_00061"/>
    </source>
</evidence>
<dbReference type="Pfam" id="PF08544">
    <property type="entry name" value="GHMP_kinases_C"/>
    <property type="match status" value="1"/>
</dbReference>
<feature type="compositionally biased region" description="Low complexity" evidence="10">
    <location>
        <begin position="210"/>
        <end position="223"/>
    </location>
</feature>
<dbReference type="EC" id="2.7.1.148" evidence="2 9"/>
<dbReference type="PANTHER" id="PTHR43527:SF2">
    <property type="entry name" value="4-DIPHOSPHOCYTIDYL-2-C-METHYL-D-ERYTHRITOL KINASE, CHLOROPLASTIC"/>
    <property type="match status" value="1"/>
</dbReference>
<evidence type="ECO:0000256" key="2">
    <source>
        <dbReference type="ARBA" id="ARBA00012052"/>
    </source>
</evidence>
<dbReference type="RefSeq" id="WP_064231194.1">
    <property type="nucleotide sequence ID" value="NZ_LVZK01000001.1"/>
</dbReference>
<keyword evidence="6 9" id="KW-0418">Kinase</keyword>
<gene>
    <name evidence="9" type="primary">ispE</name>
    <name evidence="13" type="ORF">A4H34_04220</name>
</gene>
<evidence type="ECO:0000259" key="11">
    <source>
        <dbReference type="Pfam" id="PF00288"/>
    </source>
</evidence>
<feature type="domain" description="GHMP kinase N-terminal" evidence="11">
    <location>
        <begin position="68"/>
        <end position="147"/>
    </location>
</feature>
<dbReference type="OrthoDB" id="3173073at2"/>
<reference evidence="13 14" key="1">
    <citation type="submission" date="2016-04" db="EMBL/GenBank/DDBJ databases">
        <title>Peptidophaga gingivicola gen. nov., sp. nov., isolated from human subgingival plaque.</title>
        <authorList>
            <person name="Beall C.J."/>
            <person name="Mokrzan E.M."/>
            <person name="Griffen A.L."/>
            <person name="Leys E.J."/>
        </authorList>
    </citation>
    <scope>NUCLEOTIDE SEQUENCE [LARGE SCALE GENOMIC DNA]</scope>
    <source>
        <strain evidence="13 14">BA112</strain>
    </source>
</reference>
<feature type="binding site" evidence="9">
    <location>
        <begin position="97"/>
        <end position="107"/>
    </location>
    <ligand>
        <name>ATP</name>
        <dbReference type="ChEBI" id="CHEBI:30616"/>
    </ligand>
</feature>
<evidence type="ECO:0000256" key="1">
    <source>
        <dbReference type="ARBA" id="ARBA00009684"/>
    </source>
</evidence>
<dbReference type="STRING" id="1823756.A4H34_04220"/>
<comment type="function">
    <text evidence="9">Catalyzes the phosphorylation of the position 2 hydroxy group of 4-diphosphocytidyl-2C-methyl-D-erythritol.</text>
</comment>
<protein>
    <recommendedName>
        <fullName evidence="3 9">4-diphosphocytidyl-2-C-methyl-D-erythritol kinase</fullName>
        <shortName evidence="9">CMK</shortName>
        <ecNumber evidence="2 9">2.7.1.148</ecNumber>
    </recommendedName>
    <alternativeName>
        <fullName evidence="8 9">4-(cytidine-5'-diphospho)-2-C-methyl-D-erythritol kinase</fullName>
    </alternativeName>
</protein>
<dbReference type="GO" id="GO:0050515">
    <property type="term" value="F:4-(cytidine 5'-diphospho)-2-C-methyl-D-erythritol kinase activity"/>
    <property type="evidence" value="ECO:0007669"/>
    <property type="project" value="UniProtKB-UniRule"/>
</dbReference>
<evidence type="ECO:0000259" key="12">
    <source>
        <dbReference type="Pfam" id="PF08544"/>
    </source>
</evidence>
<dbReference type="InterPro" id="IPR013750">
    <property type="entry name" value="GHMP_kinase_C_dom"/>
</dbReference>
<dbReference type="EMBL" id="LVZK01000001">
    <property type="protein sequence ID" value="OAP86363.1"/>
    <property type="molecule type" value="Genomic_DNA"/>
</dbReference>
<dbReference type="HAMAP" id="MF_00061">
    <property type="entry name" value="IspE"/>
    <property type="match status" value="1"/>
</dbReference>
<keyword evidence="14" id="KW-1185">Reference proteome</keyword>
<feature type="active site" evidence="9">
    <location>
        <position position="11"/>
    </location>
</feature>
<dbReference type="GO" id="GO:0016114">
    <property type="term" value="P:terpenoid biosynthetic process"/>
    <property type="evidence" value="ECO:0007669"/>
    <property type="project" value="UniProtKB-UniRule"/>
</dbReference>
<dbReference type="InterPro" id="IPR036554">
    <property type="entry name" value="GHMP_kinase_C_sf"/>
</dbReference>
<dbReference type="Gene3D" id="3.30.70.890">
    <property type="entry name" value="GHMP kinase, C-terminal domain"/>
    <property type="match status" value="1"/>
</dbReference>
<dbReference type="InterPro" id="IPR004424">
    <property type="entry name" value="IspE"/>
</dbReference>
<dbReference type="UniPathway" id="UPA00056">
    <property type="reaction ID" value="UER00094"/>
</dbReference>
<dbReference type="Gene3D" id="3.30.230.10">
    <property type="match status" value="1"/>
</dbReference>
<dbReference type="Proteomes" id="UP000078368">
    <property type="component" value="Unassembled WGS sequence"/>
</dbReference>
<evidence type="ECO:0000256" key="7">
    <source>
        <dbReference type="ARBA" id="ARBA00022840"/>
    </source>
</evidence>